<gene>
    <name evidence="2" type="ORF">DBZ36_07935</name>
</gene>
<proteinExistence type="predicted"/>
<keyword evidence="1" id="KW-0472">Membrane</keyword>
<keyword evidence="1" id="KW-1133">Transmembrane helix</keyword>
<keyword evidence="3" id="KW-1185">Reference proteome</keyword>
<evidence type="ECO:0000256" key="1">
    <source>
        <dbReference type="SAM" id="Phobius"/>
    </source>
</evidence>
<reference evidence="2 3" key="1">
    <citation type="submission" date="2018-09" db="EMBL/GenBank/DDBJ databases">
        <authorList>
            <person name="Wang Z."/>
        </authorList>
    </citation>
    <scope>NUCLEOTIDE SEQUENCE [LARGE SCALE GENOMIC DNA]</scope>
    <source>
        <strain evidence="2 3">ALS 81</strain>
    </source>
</reference>
<dbReference type="InterPro" id="IPR025489">
    <property type="entry name" value="DUF4381"/>
</dbReference>
<dbReference type="EMBL" id="RAQO01000004">
    <property type="protein sequence ID" value="RKF20359.1"/>
    <property type="molecule type" value="Genomic_DNA"/>
</dbReference>
<dbReference type="Pfam" id="PF14316">
    <property type="entry name" value="DUF4381"/>
    <property type="match status" value="1"/>
</dbReference>
<feature type="transmembrane region" description="Helical" evidence="1">
    <location>
        <begin position="27"/>
        <end position="45"/>
    </location>
</feature>
<evidence type="ECO:0000313" key="2">
    <source>
        <dbReference type="EMBL" id="RKF20359.1"/>
    </source>
</evidence>
<sequence length="161" mass="18148">MSSNNSLLASLIDPVLPETISMWPVTLGWKVLLLLGILVAAYLLVKKILLWRSNQYRRDALKALTNLDSLPTLQALGLMNHTLKHAACIAFSAEKVASLHHAPWLDFLNQTSPNEFVTPVTQQWQAALYDPRACKTISANERQQLAELARCWLKQHEVNHD</sequence>
<dbReference type="Proteomes" id="UP000286482">
    <property type="component" value="Unassembled WGS sequence"/>
</dbReference>
<comment type="caution">
    <text evidence="2">The sequence shown here is derived from an EMBL/GenBank/DDBJ whole genome shotgun (WGS) entry which is preliminary data.</text>
</comment>
<dbReference type="AlphaFoldDB" id="A0A420EI33"/>
<dbReference type="RefSeq" id="WP_120354363.1">
    <property type="nucleotide sequence ID" value="NZ_RAQO01000004.1"/>
</dbReference>
<evidence type="ECO:0000313" key="3">
    <source>
        <dbReference type="Proteomes" id="UP000286482"/>
    </source>
</evidence>
<organism evidence="2 3">
    <name type="scientific">Alginatibacterium sediminis</name>
    <dbReference type="NCBI Taxonomy" id="2164068"/>
    <lineage>
        <taxon>Bacteria</taxon>
        <taxon>Pseudomonadati</taxon>
        <taxon>Pseudomonadota</taxon>
        <taxon>Gammaproteobacteria</taxon>
        <taxon>Alteromonadales</taxon>
        <taxon>Alteromonadaceae</taxon>
        <taxon>Alginatibacterium</taxon>
    </lineage>
</organism>
<name>A0A420EI33_9ALTE</name>
<dbReference type="OrthoDB" id="283083at2"/>
<protein>
    <submittedName>
        <fullName evidence="2">DUF4381 domain-containing protein</fullName>
    </submittedName>
</protein>
<accession>A0A420EI33</accession>
<keyword evidence="1" id="KW-0812">Transmembrane</keyword>